<dbReference type="RefSeq" id="WP_411915262.1">
    <property type="nucleotide sequence ID" value="NZ_BAAFSF010000001.1"/>
</dbReference>
<dbReference type="InterPro" id="IPR036116">
    <property type="entry name" value="FN3_sf"/>
</dbReference>
<evidence type="ECO:0000313" key="6">
    <source>
        <dbReference type="Proteomes" id="UP001628220"/>
    </source>
</evidence>
<evidence type="ECO:0000313" key="5">
    <source>
        <dbReference type="EMBL" id="GAB1251452.1"/>
    </source>
</evidence>
<evidence type="ECO:0000256" key="4">
    <source>
        <dbReference type="ARBA" id="ARBA00023026"/>
    </source>
</evidence>
<name>A0ABQ0E153_9PORP</name>
<keyword evidence="3" id="KW-0378">Hydrolase</keyword>
<dbReference type="EMBL" id="BAAFSF010000001">
    <property type="protein sequence ID" value="GAB1251452.1"/>
    <property type="molecule type" value="Genomic_DNA"/>
</dbReference>
<gene>
    <name evidence="5" type="ORF">Tsumi_05560</name>
</gene>
<keyword evidence="3" id="KW-0788">Thiol protease</keyword>
<keyword evidence="2" id="KW-0645">Protease</keyword>
<dbReference type="CDD" id="cd00063">
    <property type="entry name" value="FN3"/>
    <property type="match status" value="1"/>
</dbReference>
<keyword evidence="4" id="KW-0843">Virulence</keyword>
<evidence type="ECO:0000256" key="2">
    <source>
        <dbReference type="ARBA" id="ARBA00022670"/>
    </source>
</evidence>
<comment type="similarity">
    <text evidence="1">Belongs to the peptidase C25 family.</text>
</comment>
<dbReference type="Proteomes" id="UP001628220">
    <property type="component" value="Unassembled WGS sequence"/>
</dbReference>
<evidence type="ECO:0008006" key="7">
    <source>
        <dbReference type="Google" id="ProtNLM"/>
    </source>
</evidence>
<sequence length="832" mass="92106">MNRRKVFNAIFGLVILLCGFEVLSLLTLRAEVLIHCNGDGGEVYPKEGKAENSTILIDEDFAGLTAGSEDAPDATKLVDAMGNFSNPSVLKPYSPKLGFKQWGGEGLYAAGGCIAIKDGWFLNTPAGDMSGEITLTFRARLTKDTDPGKENTIELIFLSRKSLVDFERKTYTLTNEWQEFTYTSDRGDFEASGFQFLSGVNSGIVLIDDIKLQSVKKSIAAPKAQEAEDATEYSFKAVWAPSLEATKYLLSVYSKEEGNEEVTVKEGFENINADKDGIIDKTTPNYPLDWKIEWKDPKKKHIAKNATSDNTQSLRLIDEGDFVTTPICKQGISFIKFRLKAEVSHEKVPFGSGIALSFDTDYGLYQFHVIDLSELLTEEAKNGIDINLTEYIAQFDKVYALKIEWLPIPGDQTTILLDDVEYSFIAPPKYTYLLEDKEVKTPAASQEENVTYEVTDLDPNLDYYYVVKAANNEYISEPSKEIEVYTVSQPTALEATNVTNESYTANWTSNKKVDLYRIEQIRQNTLTEDVKDYVILYEDFSKVTSDFKESDIAEGFIEQGEYTSTTIPIDDLTHIAGWKASSMQRVEGWLGGMGASGEKGKIAGSIVTPPLDLGHNDGECKVTIHAWGEENDWLAIQGLNAAAYAGIRFPKGGFIETTVTVPACSAKESLTFYSNNYRPFLIDYIKITQDVKAGEKVSVTTASLHTQDANVKSIEMTNPDFGANHEIYYMVTGLRYRHGDKKDAVASKPSNLILVKDPTTGTDFVQEDSPMLFGIKGGIRVYASVVSSINIYTLSGELVASSKIAEGASFIALEPGMYVVRANKTTTKVMVE</sequence>
<dbReference type="InterPro" id="IPR013783">
    <property type="entry name" value="Ig-like_fold"/>
</dbReference>
<accession>A0ABQ0E153</accession>
<dbReference type="Gene3D" id="2.60.40.10">
    <property type="entry name" value="Immunoglobulins"/>
    <property type="match status" value="1"/>
</dbReference>
<evidence type="ECO:0000256" key="1">
    <source>
        <dbReference type="ARBA" id="ARBA00006067"/>
    </source>
</evidence>
<proteinExistence type="inferred from homology"/>
<keyword evidence="6" id="KW-1185">Reference proteome</keyword>
<dbReference type="Gene3D" id="2.60.120.260">
    <property type="entry name" value="Galactose-binding domain-like"/>
    <property type="match status" value="1"/>
</dbReference>
<organism evidence="5 6">
    <name type="scientific">Porphyromonas miyakawae</name>
    <dbReference type="NCBI Taxonomy" id="3137470"/>
    <lineage>
        <taxon>Bacteria</taxon>
        <taxon>Pseudomonadati</taxon>
        <taxon>Bacteroidota</taxon>
        <taxon>Bacteroidia</taxon>
        <taxon>Bacteroidales</taxon>
        <taxon>Porphyromonadaceae</taxon>
        <taxon>Porphyromonas</taxon>
    </lineage>
</organism>
<evidence type="ECO:0000256" key="3">
    <source>
        <dbReference type="ARBA" id="ARBA00022807"/>
    </source>
</evidence>
<dbReference type="SUPFAM" id="SSF49265">
    <property type="entry name" value="Fibronectin type III"/>
    <property type="match status" value="1"/>
</dbReference>
<dbReference type="InterPro" id="IPR003961">
    <property type="entry name" value="FN3_dom"/>
</dbReference>
<reference evidence="5 6" key="1">
    <citation type="journal article" date="2025" name="Int. J. Syst. Evol. Microbiol.">
        <title>Desulfovibrio falkowii sp. nov., Porphyromonas miyakawae sp. nov., Mediterraneibacter flintii sp. nov. and Owariibacterium komagatae gen. nov., sp. nov., isolated from human faeces.</title>
        <authorList>
            <person name="Hamaguchi T."/>
            <person name="Ohara M."/>
            <person name="Hisatomi A."/>
            <person name="Sekiguchi K."/>
            <person name="Takeda J.I."/>
            <person name="Ueyama J."/>
            <person name="Ito M."/>
            <person name="Nishiwaki H."/>
            <person name="Ogi T."/>
            <person name="Hirayama M."/>
            <person name="Ohkuma M."/>
            <person name="Sakamoto M."/>
            <person name="Ohno K."/>
        </authorList>
    </citation>
    <scope>NUCLEOTIDE SEQUENCE [LARGE SCALE GENOMIC DNA]</scope>
    <source>
        <strain evidence="5 6">13CB11C</strain>
    </source>
</reference>
<comment type="caution">
    <text evidence="5">The sequence shown here is derived from an EMBL/GenBank/DDBJ whole genome shotgun (WGS) entry which is preliminary data.</text>
</comment>
<protein>
    <recommendedName>
        <fullName evidence="7">Fibronectin type-III domain-containing protein</fullName>
    </recommendedName>
</protein>